<keyword evidence="6" id="KW-1185">Reference proteome</keyword>
<evidence type="ECO:0000259" key="4">
    <source>
        <dbReference type="Pfam" id="PF00150"/>
    </source>
</evidence>
<reference evidence="5 6" key="1">
    <citation type="journal article" date="2022" name="bioRxiv">
        <title>Genomics of Preaxostyla Flagellates Illuminates Evolutionary Transitions and the Path Towards Mitochondrial Loss.</title>
        <authorList>
            <person name="Novak L.V.F."/>
            <person name="Treitli S.C."/>
            <person name="Pyrih J."/>
            <person name="Halakuc P."/>
            <person name="Pipaliya S.V."/>
            <person name="Vacek V."/>
            <person name="Brzon O."/>
            <person name="Soukal P."/>
            <person name="Eme L."/>
            <person name="Dacks J.B."/>
            <person name="Karnkowska A."/>
            <person name="Elias M."/>
            <person name="Hampl V."/>
        </authorList>
    </citation>
    <scope>NUCLEOTIDE SEQUENCE [LARGE SCALE GENOMIC DNA]</scope>
    <source>
        <strain evidence="5">NAU3</strain>
        <tissue evidence="5">Gut</tissue>
    </source>
</reference>
<evidence type="ECO:0000256" key="3">
    <source>
        <dbReference type="ARBA" id="ARBA00023295"/>
    </source>
</evidence>
<evidence type="ECO:0000256" key="2">
    <source>
        <dbReference type="ARBA" id="ARBA00022801"/>
    </source>
</evidence>
<dbReference type="EC" id="3.2.1.4" evidence="5"/>
<name>A0ABQ9YK26_9EUKA</name>
<comment type="similarity">
    <text evidence="1">Belongs to the glycosyl hydrolase 5 (cellulase A) family.</text>
</comment>
<sequence length="726" mass="80113">MLCYFGSNPFGDITYSYIYPLESDFDYYKRIGVKLFRVGMMWERFQPELGGPFRERDITDFKEVISQAYRRGIYTLIDQHNYFMRALKEGDSYTNHICGCEVDGEVKVTVQDFAAFWKKLAQEFKDVPGVYAYGLTNEPEDDDCSVAQWVLGAQAAINAIREVDNRTWIFVAGNEWSTSKRWPIMSDHLKTLTDPANRIVYEAHCYFSEWGNAEYEEGWEASGCTFETPYERSTPFLDWIKTNKKRGFFGEFNIPNNDTASYDKWKTVLQSFLDHLVGGDQGGTIFSGGPWYEENMLNVEPVDGVPIEHMSLYSQYTARTATFDTFSLAASDEKGKGYSCQERLSTTALLGSATRCTTLAQAMNAIGDEIDFIIEVKSSAALNFNADLNINRQRDALIRSASSTVVDFKGTGTVTIQPPKTQTAAFEMERLNVQSTSKDSWIVVKEGGSARFSIVIFSEPASSSYVVSSASLQNADVCAPATASLAAVRASEADELIFEASSFINLTRPALVVHNTPVSIDTFQFRSAMATDPINILASCSASSSATVSIGAAAENFDGWAGSGVAFSDNSSPFIYSTNCTITGAAAGDLTFGSLLRPHVISVVMATNDDKDGLISISVVGSRCHVCTIDGEEQEMHVEIRPQPTDVSTDDTWTALTEQFDKTIASDDGVRVEYRHSKRKIAKNQQCQLTVVAAGTRSNVLTFTTASSKTLRVAWSVLALVFVLVM</sequence>
<dbReference type="GO" id="GO:0008810">
    <property type="term" value="F:cellulase activity"/>
    <property type="evidence" value="ECO:0007669"/>
    <property type="project" value="UniProtKB-EC"/>
</dbReference>
<evidence type="ECO:0000256" key="1">
    <source>
        <dbReference type="ARBA" id="ARBA00005641"/>
    </source>
</evidence>
<protein>
    <submittedName>
        <fullName evidence="5">Endo-beta-1,4-glucanase B</fullName>
        <ecNumber evidence="5">3.2.1.4</ecNumber>
    </submittedName>
</protein>
<dbReference type="Proteomes" id="UP001281761">
    <property type="component" value="Unassembled WGS sequence"/>
</dbReference>
<dbReference type="Pfam" id="PF00150">
    <property type="entry name" value="Cellulase"/>
    <property type="match status" value="1"/>
</dbReference>
<dbReference type="PANTHER" id="PTHR34142">
    <property type="entry name" value="ENDO-BETA-1,4-GLUCANASE A"/>
    <property type="match status" value="1"/>
</dbReference>
<dbReference type="EMBL" id="JARBJD010000003">
    <property type="protein sequence ID" value="KAK2964111.1"/>
    <property type="molecule type" value="Genomic_DNA"/>
</dbReference>
<gene>
    <name evidence="5" type="ORF">BLNAU_642</name>
</gene>
<comment type="caution">
    <text evidence="5">The sequence shown here is derived from an EMBL/GenBank/DDBJ whole genome shotgun (WGS) entry which is preliminary data.</text>
</comment>
<keyword evidence="3 5" id="KW-0326">Glycosidase</keyword>
<dbReference type="PANTHER" id="PTHR34142:SF1">
    <property type="entry name" value="GLYCOSIDE HYDROLASE FAMILY 5 DOMAIN-CONTAINING PROTEIN"/>
    <property type="match status" value="1"/>
</dbReference>
<accession>A0ABQ9YK26</accession>
<dbReference type="Gene3D" id="3.20.20.80">
    <property type="entry name" value="Glycosidases"/>
    <property type="match status" value="1"/>
</dbReference>
<keyword evidence="2 5" id="KW-0378">Hydrolase</keyword>
<feature type="domain" description="Glycoside hydrolase family 5" evidence="4">
    <location>
        <begin position="20"/>
        <end position="270"/>
    </location>
</feature>
<evidence type="ECO:0000313" key="5">
    <source>
        <dbReference type="EMBL" id="KAK2964111.1"/>
    </source>
</evidence>
<dbReference type="InterPro" id="IPR017853">
    <property type="entry name" value="GH"/>
</dbReference>
<evidence type="ECO:0000313" key="6">
    <source>
        <dbReference type="Proteomes" id="UP001281761"/>
    </source>
</evidence>
<dbReference type="InterPro" id="IPR001547">
    <property type="entry name" value="Glyco_hydro_5"/>
</dbReference>
<organism evidence="5 6">
    <name type="scientific">Blattamonas nauphoetae</name>
    <dbReference type="NCBI Taxonomy" id="2049346"/>
    <lineage>
        <taxon>Eukaryota</taxon>
        <taxon>Metamonada</taxon>
        <taxon>Preaxostyla</taxon>
        <taxon>Oxymonadida</taxon>
        <taxon>Blattamonas</taxon>
    </lineage>
</organism>
<dbReference type="SUPFAM" id="SSF51445">
    <property type="entry name" value="(Trans)glycosidases"/>
    <property type="match status" value="1"/>
</dbReference>
<proteinExistence type="inferred from homology"/>